<dbReference type="Pfam" id="PF13442">
    <property type="entry name" value="Cytochrome_CBB3"/>
    <property type="match status" value="1"/>
</dbReference>
<evidence type="ECO:0000313" key="9">
    <source>
        <dbReference type="Proteomes" id="UP000199118"/>
    </source>
</evidence>
<dbReference type="OrthoDB" id="9773456at2"/>
<evidence type="ECO:0000256" key="3">
    <source>
        <dbReference type="ARBA" id="ARBA00022723"/>
    </source>
</evidence>
<dbReference type="EMBL" id="FNMZ01000008">
    <property type="protein sequence ID" value="SDX69090.1"/>
    <property type="molecule type" value="Genomic_DNA"/>
</dbReference>
<dbReference type="STRING" id="356660.SAMN05444336_108119"/>
<keyword evidence="5 6" id="KW-0408">Iron</keyword>
<evidence type="ECO:0000256" key="5">
    <source>
        <dbReference type="ARBA" id="ARBA00023004"/>
    </source>
</evidence>
<protein>
    <submittedName>
        <fullName evidence="8">Cytochrome c553</fullName>
    </submittedName>
</protein>
<accession>A0A1H3DRY7</accession>
<feature type="domain" description="Cytochrome c" evidence="7">
    <location>
        <begin position="173"/>
        <end position="262"/>
    </location>
</feature>
<dbReference type="Gene3D" id="1.10.760.10">
    <property type="entry name" value="Cytochrome c-like domain"/>
    <property type="match status" value="3"/>
</dbReference>
<dbReference type="RefSeq" id="WP_092684242.1">
    <property type="nucleotide sequence ID" value="NZ_FNMZ01000008.1"/>
</dbReference>
<organism evidence="8 9">
    <name type="scientific">Albimonas donghaensis</name>
    <dbReference type="NCBI Taxonomy" id="356660"/>
    <lineage>
        <taxon>Bacteria</taxon>
        <taxon>Pseudomonadati</taxon>
        <taxon>Pseudomonadota</taxon>
        <taxon>Alphaproteobacteria</taxon>
        <taxon>Rhodobacterales</taxon>
        <taxon>Paracoccaceae</taxon>
        <taxon>Albimonas</taxon>
    </lineage>
</organism>
<name>A0A1H3DRY7_9RHOB</name>
<gene>
    <name evidence="8" type="ORF">SAMN05444336_108119</name>
</gene>
<dbReference type="PANTHER" id="PTHR33751">
    <property type="entry name" value="CBB3-TYPE CYTOCHROME C OXIDASE SUBUNIT FIXP"/>
    <property type="match status" value="1"/>
</dbReference>
<proteinExistence type="predicted"/>
<feature type="domain" description="Cytochrome c" evidence="7">
    <location>
        <begin position="277"/>
        <end position="369"/>
    </location>
</feature>
<evidence type="ECO:0000256" key="6">
    <source>
        <dbReference type="PROSITE-ProRule" id="PRU00433"/>
    </source>
</evidence>
<keyword evidence="1" id="KW-0813">Transport</keyword>
<keyword evidence="9" id="KW-1185">Reference proteome</keyword>
<keyword evidence="3 6" id="KW-0479">Metal-binding</keyword>
<reference evidence="8 9" key="1">
    <citation type="submission" date="2016-10" db="EMBL/GenBank/DDBJ databases">
        <authorList>
            <person name="de Groot N.N."/>
        </authorList>
    </citation>
    <scope>NUCLEOTIDE SEQUENCE [LARGE SCALE GENOMIC DNA]</scope>
    <source>
        <strain evidence="8 9">DSM 17890</strain>
    </source>
</reference>
<keyword evidence="2 6" id="KW-0349">Heme</keyword>
<evidence type="ECO:0000256" key="2">
    <source>
        <dbReference type="ARBA" id="ARBA00022617"/>
    </source>
</evidence>
<evidence type="ECO:0000259" key="7">
    <source>
        <dbReference type="PROSITE" id="PS51007"/>
    </source>
</evidence>
<sequence>MIRGPIRIRTLAWILAGLAVLAVVVFAAGLSPIGAAGGHSAAARWILHTAMRRSVAFHAMGTEVPDLSAPGLARLGAAHFESGCAPCHGSPAAPTGGAAQAMLPPPPDLAARIPLWTPAELHRIVDEGVMMTGMPAWPARGREDEVWAVVAFLRKLPELDAEGYRALAHGGPEGSSRGLALPADPPFADCVRCHGTGGRGPDDDATAPGPIPRLDIQPRAALEAALKSYAAEARPSGVMRHAAAGLDAATLAGLAARFAAAPRDPAAALDPAGVDETLLARGREIARRGLPARDVAACDACHSPRGERVRDVFPRLAGQRRSYLEAQLRLYTADPPVAGGPRAELMIQAARHLPAADAAAVSAWYASRAPAPR</sequence>
<dbReference type="GO" id="GO:0046872">
    <property type="term" value="F:metal ion binding"/>
    <property type="evidence" value="ECO:0007669"/>
    <property type="project" value="UniProtKB-KW"/>
</dbReference>
<dbReference type="InterPro" id="IPR009056">
    <property type="entry name" value="Cyt_c-like_dom"/>
</dbReference>
<keyword evidence="4" id="KW-0249">Electron transport</keyword>
<feature type="domain" description="Cytochrome c" evidence="7">
    <location>
        <begin position="71"/>
        <end position="157"/>
    </location>
</feature>
<dbReference type="GO" id="GO:0009055">
    <property type="term" value="F:electron transfer activity"/>
    <property type="evidence" value="ECO:0007669"/>
    <property type="project" value="InterPro"/>
</dbReference>
<dbReference type="Proteomes" id="UP000199118">
    <property type="component" value="Unassembled WGS sequence"/>
</dbReference>
<evidence type="ECO:0000256" key="1">
    <source>
        <dbReference type="ARBA" id="ARBA00022448"/>
    </source>
</evidence>
<dbReference type="InterPro" id="IPR036909">
    <property type="entry name" value="Cyt_c-like_dom_sf"/>
</dbReference>
<dbReference type="InterPro" id="IPR050597">
    <property type="entry name" value="Cytochrome_c_Oxidase_Subunit"/>
</dbReference>
<dbReference type="PANTHER" id="PTHR33751:SF9">
    <property type="entry name" value="CYTOCHROME C4"/>
    <property type="match status" value="1"/>
</dbReference>
<evidence type="ECO:0000313" key="8">
    <source>
        <dbReference type="EMBL" id="SDX69090.1"/>
    </source>
</evidence>
<evidence type="ECO:0000256" key="4">
    <source>
        <dbReference type="ARBA" id="ARBA00022982"/>
    </source>
</evidence>
<dbReference type="GO" id="GO:0020037">
    <property type="term" value="F:heme binding"/>
    <property type="evidence" value="ECO:0007669"/>
    <property type="project" value="InterPro"/>
</dbReference>
<dbReference type="PROSITE" id="PS51007">
    <property type="entry name" value="CYTC"/>
    <property type="match status" value="3"/>
</dbReference>
<dbReference type="SUPFAM" id="SSF46626">
    <property type="entry name" value="Cytochrome c"/>
    <property type="match status" value="3"/>
</dbReference>
<dbReference type="AlphaFoldDB" id="A0A1H3DRY7"/>